<evidence type="ECO:0000313" key="3">
    <source>
        <dbReference type="EMBL" id="OMJ25423.1"/>
    </source>
</evidence>
<keyword evidence="1" id="KW-1133">Transmembrane helix</keyword>
<reference evidence="3 4" key="1">
    <citation type="submission" date="2017-01" db="EMBL/GenBank/DDBJ databases">
        <authorList>
            <person name="Mah S.A."/>
            <person name="Swanson W.J."/>
            <person name="Moy G.W."/>
            <person name="Vacquier V.D."/>
        </authorList>
    </citation>
    <scope>NUCLEOTIDE SEQUENCE [LARGE SCALE GENOMIC DNA]</scope>
    <source>
        <strain evidence="3 4">GSMNP</strain>
    </source>
</reference>
<organism evidence="3 4">
    <name type="scientific">Smittium culicis</name>
    <dbReference type="NCBI Taxonomy" id="133412"/>
    <lineage>
        <taxon>Eukaryota</taxon>
        <taxon>Fungi</taxon>
        <taxon>Fungi incertae sedis</taxon>
        <taxon>Zoopagomycota</taxon>
        <taxon>Kickxellomycotina</taxon>
        <taxon>Harpellomycetes</taxon>
        <taxon>Harpellales</taxon>
        <taxon>Legeriomycetaceae</taxon>
        <taxon>Smittium</taxon>
    </lineage>
</organism>
<dbReference type="EMBL" id="LSSN01004354">
    <property type="protein sequence ID" value="OMJ11670.1"/>
    <property type="molecule type" value="Genomic_DNA"/>
</dbReference>
<keyword evidence="4" id="KW-1185">Reference proteome</keyword>
<dbReference type="Proteomes" id="UP000187283">
    <property type="component" value="Unassembled WGS sequence"/>
</dbReference>
<gene>
    <name evidence="3" type="ORF">AYI70_g901</name>
    <name evidence="2" type="ORF">AYI70_g9570</name>
</gene>
<name>A0A1R1YEW0_9FUNG</name>
<dbReference type="EMBL" id="LSSN01000172">
    <property type="protein sequence ID" value="OMJ25423.1"/>
    <property type="molecule type" value="Genomic_DNA"/>
</dbReference>
<dbReference type="AlphaFoldDB" id="A0A1R1YEW0"/>
<sequence>MQILMPYFSPSYSIPSYSIPSYSISSYSIPSYSIPSYTYLCLLLIIDILLILAYKYINALLAEIGQLLFCWTKSITFSIHCSFFQSQTPIDQNNLNKPDPPIAYTMLI</sequence>
<proteinExistence type="predicted"/>
<evidence type="ECO:0000256" key="1">
    <source>
        <dbReference type="SAM" id="Phobius"/>
    </source>
</evidence>
<keyword evidence="1" id="KW-0812">Transmembrane</keyword>
<evidence type="ECO:0000313" key="2">
    <source>
        <dbReference type="EMBL" id="OMJ11670.1"/>
    </source>
</evidence>
<keyword evidence="1" id="KW-0472">Membrane</keyword>
<accession>A0A1R1YEW0</accession>
<comment type="caution">
    <text evidence="3">The sequence shown here is derived from an EMBL/GenBank/DDBJ whole genome shotgun (WGS) entry which is preliminary data.</text>
</comment>
<evidence type="ECO:0000313" key="4">
    <source>
        <dbReference type="Proteomes" id="UP000187283"/>
    </source>
</evidence>
<feature type="transmembrane region" description="Helical" evidence="1">
    <location>
        <begin position="37"/>
        <end position="57"/>
    </location>
</feature>
<protein>
    <submittedName>
        <fullName evidence="3">Uncharacterized protein</fullName>
    </submittedName>
</protein>